<dbReference type="Pfam" id="PF00675">
    <property type="entry name" value="Peptidase_M16"/>
    <property type="match status" value="1"/>
</dbReference>
<evidence type="ECO:0000256" key="1">
    <source>
        <dbReference type="ARBA" id="ARBA00001947"/>
    </source>
</evidence>
<gene>
    <name evidence="6" type="ordered locus">Plut_0273</name>
</gene>
<evidence type="ECO:0000259" key="4">
    <source>
        <dbReference type="Pfam" id="PF00675"/>
    </source>
</evidence>
<protein>
    <submittedName>
        <fullName evidence="6">Peptidase, M16 family</fullName>
    </submittedName>
</protein>
<dbReference type="GO" id="GO:0004222">
    <property type="term" value="F:metalloendopeptidase activity"/>
    <property type="evidence" value="ECO:0007669"/>
    <property type="project" value="InterPro"/>
</dbReference>
<proteinExistence type="inferred from homology"/>
<dbReference type="eggNOG" id="COG0612">
    <property type="taxonomic scope" value="Bacteria"/>
</dbReference>
<dbReference type="PROSITE" id="PS00143">
    <property type="entry name" value="INSULINASE"/>
    <property type="match status" value="1"/>
</dbReference>
<organism evidence="6 7">
    <name type="scientific">Chlorobium luteolum (strain DSM 273 / BCRC 81028 / 2530)</name>
    <name type="common">Pelodictyon luteolum</name>
    <dbReference type="NCBI Taxonomy" id="319225"/>
    <lineage>
        <taxon>Bacteria</taxon>
        <taxon>Pseudomonadati</taxon>
        <taxon>Chlorobiota</taxon>
        <taxon>Chlorobiia</taxon>
        <taxon>Chlorobiales</taxon>
        <taxon>Chlorobiaceae</taxon>
        <taxon>Chlorobium/Pelodictyon group</taxon>
        <taxon>Pelodictyon</taxon>
    </lineage>
</organism>
<reference evidence="7" key="1">
    <citation type="submission" date="2005-08" db="EMBL/GenBank/DDBJ databases">
        <title>Complete sequence of Pelodictyon luteolum DSM 273.</title>
        <authorList>
            <consortium name="US DOE Joint Genome Institute"/>
            <person name="Copeland A."/>
            <person name="Lucas S."/>
            <person name="Lapidus A."/>
            <person name="Barry K."/>
            <person name="Detter J.C."/>
            <person name="Glavina T."/>
            <person name="Hammon N."/>
            <person name="Israni S."/>
            <person name="Pitluck S."/>
            <person name="Bryant D."/>
            <person name="Schmutz J."/>
            <person name="Larimer F."/>
            <person name="Land M."/>
            <person name="Kyrpides N."/>
            <person name="Ivanova N."/>
            <person name="Richardson P."/>
        </authorList>
    </citation>
    <scope>NUCLEOTIDE SEQUENCE [LARGE SCALE GENOMIC DNA]</scope>
    <source>
        <strain evidence="7">DSM 273 / BCRC 81028 / 2530</strain>
    </source>
</reference>
<dbReference type="GO" id="GO:0006508">
    <property type="term" value="P:proteolysis"/>
    <property type="evidence" value="ECO:0007669"/>
    <property type="project" value="InterPro"/>
</dbReference>
<evidence type="ECO:0000313" key="7">
    <source>
        <dbReference type="Proteomes" id="UP000002709"/>
    </source>
</evidence>
<dbReference type="Proteomes" id="UP000002709">
    <property type="component" value="Chromosome"/>
</dbReference>
<dbReference type="InterPro" id="IPR011765">
    <property type="entry name" value="Pept_M16_N"/>
</dbReference>
<evidence type="ECO:0000256" key="3">
    <source>
        <dbReference type="RuleBase" id="RU004447"/>
    </source>
</evidence>
<feature type="domain" description="Peptidase M16 C-terminal" evidence="5">
    <location>
        <begin position="178"/>
        <end position="353"/>
    </location>
</feature>
<dbReference type="GO" id="GO:0046872">
    <property type="term" value="F:metal ion binding"/>
    <property type="evidence" value="ECO:0007669"/>
    <property type="project" value="InterPro"/>
</dbReference>
<comment type="cofactor">
    <cofactor evidence="1">
        <name>Zn(2+)</name>
        <dbReference type="ChEBI" id="CHEBI:29105"/>
    </cofactor>
</comment>
<dbReference type="KEGG" id="plt:Plut_0273"/>
<dbReference type="InterPro" id="IPR050361">
    <property type="entry name" value="MPP/UQCRC_Complex"/>
</dbReference>
<keyword evidence="7" id="KW-1185">Reference proteome</keyword>
<dbReference type="EMBL" id="CP000096">
    <property type="protein sequence ID" value="ABB23161.1"/>
    <property type="molecule type" value="Genomic_DNA"/>
</dbReference>
<dbReference type="STRING" id="319225.Plut_0273"/>
<name>Q3B670_CHLL3</name>
<dbReference type="Gene3D" id="3.30.830.10">
    <property type="entry name" value="Metalloenzyme, LuxS/M16 peptidase-like"/>
    <property type="match status" value="2"/>
</dbReference>
<dbReference type="PANTHER" id="PTHR11851:SF49">
    <property type="entry name" value="MITOCHONDRIAL-PROCESSING PEPTIDASE SUBUNIT ALPHA"/>
    <property type="match status" value="1"/>
</dbReference>
<comment type="similarity">
    <text evidence="2 3">Belongs to the peptidase M16 family.</text>
</comment>
<dbReference type="AlphaFoldDB" id="Q3B670"/>
<evidence type="ECO:0000313" key="6">
    <source>
        <dbReference type="EMBL" id="ABB23161.1"/>
    </source>
</evidence>
<dbReference type="Pfam" id="PF05193">
    <property type="entry name" value="Peptidase_M16_C"/>
    <property type="match status" value="1"/>
</dbReference>
<evidence type="ECO:0000259" key="5">
    <source>
        <dbReference type="Pfam" id="PF05193"/>
    </source>
</evidence>
<dbReference type="InterPro" id="IPR001431">
    <property type="entry name" value="Pept_M16_Zn_BS"/>
</dbReference>
<dbReference type="InterPro" id="IPR011249">
    <property type="entry name" value="Metalloenz_LuxS/M16"/>
</dbReference>
<dbReference type="PANTHER" id="PTHR11851">
    <property type="entry name" value="METALLOPROTEASE"/>
    <property type="match status" value="1"/>
</dbReference>
<dbReference type="HOGENOM" id="CLU_009902_3_0_10"/>
<sequence>MMRQQRATHTNEAVIEERLPNGLRVVTDRVASVESVTLGILIEAGSRDDPEDAAGLAHFIEHAIFKGTGRRSYLDIARDIEKHGGYLDAWTTKEHTCIYLRCLSRHLEASFELLADLVSDPVFPPEEIEKEKEVVLEEISSVEDAPEEMVFEEFDLRSFPRHPLGRPILGTMESVEGISASHLTAFIREHYRPSKMILSATGNVRHAEITGLAERFLNRADMSSGCATRMMFRPEDYRPFNKTLKKRISQSQIVQGTAAGRNDRLFYATMALNSMLGSGMSSLLNLELREKRGLAYSAYSAVSFYDDLTTLNIYTGTDALKIDTALKLIEELLHGPALLHPDPGEVETAKAKLLGSHIMGMEKMTRRMSQVATDISYFGRYVPPEEKTAKIEALTPLDIREAARDLILEPPLSTLVYRPSR</sequence>
<accession>Q3B670</accession>
<evidence type="ECO:0000256" key="2">
    <source>
        <dbReference type="ARBA" id="ARBA00007261"/>
    </source>
</evidence>
<feature type="domain" description="Peptidase M16 N-terminal" evidence="4">
    <location>
        <begin position="24"/>
        <end position="171"/>
    </location>
</feature>
<dbReference type="SUPFAM" id="SSF63411">
    <property type="entry name" value="LuxS/MPP-like metallohydrolase"/>
    <property type="match status" value="2"/>
</dbReference>
<dbReference type="RefSeq" id="WP_011357036.1">
    <property type="nucleotide sequence ID" value="NC_007512.1"/>
</dbReference>
<dbReference type="InterPro" id="IPR007863">
    <property type="entry name" value="Peptidase_M16_C"/>
</dbReference>